<dbReference type="PANTHER" id="PTHR43267">
    <property type="entry name" value="TRNA THREONYLCARBAMOYLADENOSINE DEHYDRATASE"/>
    <property type="match status" value="1"/>
</dbReference>
<name>A0A2S7WJ13_9FLAO</name>
<keyword evidence="3" id="KW-1185">Reference proteome</keyword>
<organism evidence="2 3">
    <name type="scientific">Polaribacter glomeratus</name>
    <dbReference type="NCBI Taxonomy" id="102"/>
    <lineage>
        <taxon>Bacteria</taxon>
        <taxon>Pseudomonadati</taxon>
        <taxon>Bacteroidota</taxon>
        <taxon>Flavobacteriia</taxon>
        <taxon>Flavobacteriales</taxon>
        <taxon>Flavobacteriaceae</taxon>
    </lineage>
</organism>
<dbReference type="InterPro" id="IPR045886">
    <property type="entry name" value="ThiF/MoeB/HesA"/>
</dbReference>
<dbReference type="GO" id="GO:0061504">
    <property type="term" value="P:cyclic threonylcarbamoyladenosine biosynthetic process"/>
    <property type="evidence" value="ECO:0007669"/>
    <property type="project" value="TreeGrafter"/>
</dbReference>
<dbReference type="InterPro" id="IPR000594">
    <property type="entry name" value="ThiF_NAD_FAD-bd"/>
</dbReference>
<evidence type="ECO:0000313" key="2">
    <source>
        <dbReference type="EMBL" id="PQJ77580.1"/>
    </source>
</evidence>
<accession>A0A2S7WJ13</accession>
<dbReference type="Gene3D" id="3.40.50.720">
    <property type="entry name" value="NAD(P)-binding Rossmann-like Domain"/>
    <property type="match status" value="1"/>
</dbReference>
<reference evidence="2 3" key="1">
    <citation type="submission" date="2016-12" db="EMBL/GenBank/DDBJ databases">
        <title>Trade-off between light-utilization and light-protection in marine flavobacteria.</title>
        <authorList>
            <person name="Kumagai Y."/>
            <person name="Yoshizawa S."/>
            <person name="Kogure K."/>
            <person name="Iwasaki W."/>
        </authorList>
    </citation>
    <scope>NUCLEOTIDE SEQUENCE [LARGE SCALE GENOMIC DNA]</scope>
    <source>
        <strain evidence="2 3">ATCC 43844</strain>
    </source>
</reference>
<dbReference type="AlphaFoldDB" id="A0A2S7WJ13"/>
<proteinExistence type="predicted"/>
<dbReference type="InterPro" id="IPR035985">
    <property type="entry name" value="Ubiquitin-activating_enz"/>
</dbReference>
<dbReference type="SUPFAM" id="SSF69572">
    <property type="entry name" value="Activating enzymes of the ubiquitin-like proteins"/>
    <property type="match status" value="1"/>
</dbReference>
<dbReference type="Pfam" id="PF00899">
    <property type="entry name" value="ThiF"/>
    <property type="match status" value="1"/>
</dbReference>
<dbReference type="GO" id="GO:0061503">
    <property type="term" value="F:tRNA threonylcarbamoyladenosine dehydratase"/>
    <property type="evidence" value="ECO:0007669"/>
    <property type="project" value="TreeGrafter"/>
</dbReference>
<protein>
    <recommendedName>
        <fullName evidence="1">THIF-type NAD/FAD binding fold domain-containing protein</fullName>
    </recommendedName>
</protein>
<sequence>MHIKISEKMHHELKNHLHCGDGLEAIAFALCGRHSFQGKEFLLVHKILPISYDRCIREEDRVSWKTIDLEPFLEEAAEKNLGIVKFHSHFVQDSEFSKLDDNSDTSVFDTIYSWINENKPHASVVMYPNGSMKGRIITPNLNFKSVDKITVVGETVKSYSYNSQFQIANSFIRNAQTFGEKTINQLNSMKVGVIGCSGTGSPLIEQLYRLGVGHLVLVDSDHVGVENLNRIISSKKSDATNKRLKVDVIKDHIQSVDIGTRITSYPYLLQESRQVVDDLASCDFVFGCMDSLEGRHYLNLISTNYLIPLTDIGVKLMADGKGGVNSIVGNIHYVYAGSETLLERGVYTSNQLAEESLKRISPEEHENRQVYFNNAVVDSPAVISVNTLCSSLAVNDMLGRIHPYRFQDNNKYSKTVVNLTDWDINSYSVSETKEKMHYQNIGIGNIESNFNLYVTEKNI</sequence>
<feature type="domain" description="THIF-type NAD/FAD binding fold" evidence="1">
    <location>
        <begin position="173"/>
        <end position="425"/>
    </location>
</feature>
<dbReference type="Proteomes" id="UP000239068">
    <property type="component" value="Unassembled WGS sequence"/>
</dbReference>
<evidence type="ECO:0000313" key="3">
    <source>
        <dbReference type="Proteomes" id="UP000239068"/>
    </source>
</evidence>
<evidence type="ECO:0000259" key="1">
    <source>
        <dbReference type="Pfam" id="PF00899"/>
    </source>
</evidence>
<dbReference type="GO" id="GO:0008641">
    <property type="term" value="F:ubiquitin-like modifier activating enzyme activity"/>
    <property type="evidence" value="ECO:0007669"/>
    <property type="project" value="InterPro"/>
</dbReference>
<comment type="caution">
    <text evidence="2">The sequence shown here is derived from an EMBL/GenBank/DDBJ whole genome shotgun (WGS) entry which is preliminary data.</text>
</comment>
<dbReference type="EMBL" id="MSCM01000002">
    <property type="protein sequence ID" value="PQJ77580.1"/>
    <property type="molecule type" value="Genomic_DNA"/>
</dbReference>
<gene>
    <name evidence="2" type="ORF">BTO16_11650</name>
</gene>
<dbReference type="PANTHER" id="PTHR43267:SF1">
    <property type="entry name" value="TRNA THREONYLCARBAMOYLADENOSINE DEHYDRATASE"/>
    <property type="match status" value="1"/>
</dbReference>